<protein>
    <submittedName>
        <fullName evidence="1">Uncharacterized protein</fullName>
    </submittedName>
</protein>
<organism evidence="1 2">
    <name type="scientific">Monilinia fructicola</name>
    <name type="common">Brown rot fungus</name>
    <name type="synonym">Ciboria fructicola</name>
    <dbReference type="NCBI Taxonomy" id="38448"/>
    <lineage>
        <taxon>Eukaryota</taxon>
        <taxon>Fungi</taxon>
        <taxon>Dikarya</taxon>
        <taxon>Ascomycota</taxon>
        <taxon>Pezizomycotina</taxon>
        <taxon>Leotiomycetes</taxon>
        <taxon>Helotiales</taxon>
        <taxon>Sclerotiniaceae</taxon>
        <taxon>Monilinia</taxon>
    </lineage>
</organism>
<comment type="caution">
    <text evidence="1">The sequence shown here is derived from an EMBL/GenBank/DDBJ whole genome shotgun (WGS) entry which is preliminary data.</text>
</comment>
<evidence type="ECO:0000313" key="2">
    <source>
        <dbReference type="Proteomes" id="UP000322873"/>
    </source>
</evidence>
<dbReference type="AlphaFoldDB" id="A0A5M9JJA6"/>
<name>A0A5M9JJA6_MONFR</name>
<gene>
    <name evidence="1" type="ORF">EYC84_001011</name>
</gene>
<dbReference type="Proteomes" id="UP000322873">
    <property type="component" value="Unassembled WGS sequence"/>
</dbReference>
<accession>A0A5M9JJA6</accession>
<reference evidence="1 2" key="1">
    <citation type="submission" date="2019-06" db="EMBL/GenBank/DDBJ databases">
        <title>Genome Sequence of the Brown Rot Fungal Pathogen Monilinia fructicola.</title>
        <authorList>
            <person name="De Miccolis Angelini R.M."/>
            <person name="Landi L."/>
            <person name="Abate D."/>
            <person name="Pollastro S."/>
            <person name="Romanazzi G."/>
            <person name="Faretra F."/>
        </authorList>
    </citation>
    <scope>NUCLEOTIDE SEQUENCE [LARGE SCALE GENOMIC DNA]</scope>
    <source>
        <strain evidence="1 2">Mfrc123</strain>
    </source>
</reference>
<proteinExistence type="predicted"/>
<keyword evidence="2" id="KW-1185">Reference proteome</keyword>
<sequence length="70" mass="7790">MYIQAGQAMVISFSTDPFLTDFTQDRLDVKISSRPLPPPLPLPLLSSTILSSGRKGTRNSNYLYAFAQRV</sequence>
<evidence type="ECO:0000313" key="1">
    <source>
        <dbReference type="EMBL" id="KAA8569361.1"/>
    </source>
</evidence>
<dbReference type="EMBL" id="VICG01000008">
    <property type="protein sequence ID" value="KAA8569361.1"/>
    <property type="molecule type" value="Genomic_DNA"/>
</dbReference>